<proteinExistence type="predicted"/>
<evidence type="ECO:0000256" key="2">
    <source>
        <dbReference type="SAM" id="Phobius"/>
    </source>
</evidence>
<feature type="transmembrane region" description="Helical" evidence="2">
    <location>
        <begin position="33"/>
        <end position="61"/>
    </location>
</feature>
<feature type="region of interest" description="Disordered" evidence="1">
    <location>
        <begin position="188"/>
        <end position="215"/>
    </location>
</feature>
<gene>
    <name evidence="3" type="ORF">BU14_0167s0016</name>
</gene>
<feature type="compositionally biased region" description="Pro residues" evidence="1">
    <location>
        <begin position="64"/>
        <end position="73"/>
    </location>
</feature>
<protein>
    <submittedName>
        <fullName evidence="3">Uncharacterized protein</fullName>
    </submittedName>
</protein>
<keyword evidence="2" id="KW-0472">Membrane</keyword>
<reference evidence="3 4" key="1">
    <citation type="submission" date="2017-03" db="EMBL/GenBank/DDBJ databases">
        <title>WGS assembly of Porphyra umbilicalis.</title>
        <authorList>
            <person name="Brawley S.H."/>
            <person name="Blouin N.A."/>
            <person name="Ficko-Blean E."/>
            <person name="Wheeler G.L."/>
            <person name="Lohr M."/>
            <person name="Goodson H.V."/>
            <person name="Jenkins J.W."/>
            <person name="Blaby-Haas C.E."/>
            <person name="Helliwell K.E."/>
            <person name="Chan C."/>
            <person name="Marriage T."/>
            <person name="Bhattacharya D."/>
            <person name="Klein A.S."/>
            <person name="Badis Y."/>
            <person name="Brodie J."/>
            <person name="Cao Y."/>
            <person name="Collen J."/>
            <person name="Dittami S.M."/>
            <person name="Gachon C.M."/>
            <person name="Green B.R."/>
            <person name="Karpowicz S."/>
            <person name="Kim J.W."/>
            <person name="Kudahl U."/>
            <person name="Lin S."/>
            <person name="Michel G."/>
            <person name="Mittag M."/>
            <person name="Olson B.J."/>
            <person name="Pangilinan J."/>
            <person name="Peng Y."/>
            <person name="Qiu H."/>
            <person name="Shu S."/>
            <person name="Singer J.T."/>
            <person name="Smith A.G."/>
            <person name="Sprecher B.N."/>
            <person name="Wagner V."/>
            <person name="Wang W."/>
            <person name="Wang Z.-Y."/>
            <person name="Yan J."/>
            <person name="Yarish C."/>
            <person name="Zoeuner-Riek S."/>
            <person name="Zhuang Y."/>
            <person name="Zou Y."/>
            <person name="Lindquist E.A."/>
            <person name="Grimwood J."/>
            <person name="Barry K."/>
            <person name="Rokhsar D.S."/>
            <person name="Schmutz J."/>
            <person name="Stiller J.W."/>
            <person name="Grossman A.R."/>
            <person name="Prochnik S.E."/>
        </authorList>
    </citation>
    <scope>NUCLEOTIDE SEQUENCE [LARGE SCALE GENOMIC DNA]</scope>
    <source>
        <strain evidence="3">4086291</strain>
    </source>
</reference>
<name>A0A1X6P7W1_PORUM</name>
<sequence>MARRCSGSWSASWAAFLSLCARRRGTSRPACRVAAAAAVTVAVMAAVAVAAVAVAAVAGVAPPCFPTGAPSPPARKRTQTSSTARSPPRRSPPLSQSTGALRTCLWSRSSPSPSMPGRRPSPPPSRRRGCPSTRRCGPSCRARRWPPPTRRWRAGPSTRCLRAPCRARKRRPTTRRCCCRAGMCSPISRSTASAGRTSSSSARTARTSRPRPGVASSICEGRARCFLAGPCRRRCGWCGWMVYIRLDAGVDARGACSTSVGTSGGRFFVRHFLIRCPGFLVTYPRAAAVGCPPRRGHRDVCAAPRCAAASLNRLGTNFTAGGGRGVDRRPLAPLPR</sequence>
<dbReference type="Proteomes" id="UP000218209">
    <property type="component" value="Unassembled WGS sequence"/>
</dbReference>
<dbReference type="EMBL" id="KV918850">
    <property type="protein sequence ID" value="OSX76944.1"/>
    <property type="molecule type" value="Genomic_DNA"/>
</dbReference>
<feature type="compositionally biased region" description="Low complexity" evidence="1">
    <location>
        <begin position="79"/>
        <end position="98"/>
    </location>
</feature>
<keyword evidence="2" id="KW-0812">Transmembrane</keyword>
<feature type="compositionally biased region" description="Low complexity" evidence="1">
    <location>
        <begin position="107"/>
        <end position="118"/>
    </location>
</feature>
<evidence type="ECO:0000256" key="1">
    <source>
        <dbReference type="SAM" id="MobiDB-lite"/>
    </source>
</evidence>
<accession>A0A1X6P7W1</accession>
<evidence type="ECO:0000313" key="3">
    <source>
        <dbReference type="EMBL" id="OSX76944.1"/>
    </source>
</evidence>
<keyword evidence="4" id="KW-1185">Reference proteome</keyword>
<feature type="compositionally biased region" description="Low complexity" evidence="1">
    <location>
        <begin position="188"/>
        <end position="213"/>
    </location>
</feature>
<dbReference type="AlphaFoldDB" id="A0A1X6P7W1"/>
<keyword evidence="2" id="KW-1133">Transmembrane helix</keyword>
<organism evidence="3 4">
    <name type="scientific">Porphyra umbilicalis</name>
    <name type="common">Purple laver</name>
    <name type="synonym">Red alga</name>
    <dbReference type="NCBI Taxonomy" id="2786"/>
    <lineage>
        <taxon>Eukaryota</taxon>
        <taxon>Rhodophyta</taxon>
        <taxon>Bangiophyceae</taxon>
        <taxon>Bangiales</taxon>
        <taxon>Bangiaceae</taxon>
        <taxon>Porphyra</taxon>
    </lineage>
</organism>
<evidence type="ECO:0000313" key="4">
    <source>
        <dbReference type="Proteomes" id="UP000218209"/>
    </source>
</evidence>
<feature type="region of interest" description="Disordered" evidence="1">
    <location>
        <begin position="64"/>
        <end position="142"/>
    </location>
</feature>